<proteinExistence type="predicted"/>
<organism evidence="1 2">
    <name type="scientific">Bacillus licheniformis</name>
    <dbReference type="NCBI Taxonomy" id="1402"/>
    <lineage>
        <taxon>Bacteria</taxon>
        <taxon>Bacillati</taxon>
        <taxon>Bacillota</taxon>
        <taxon>Bacilli</taxon>
        <taxon>Bacillales</taxon>
        <taxon>Bacillaceae</taxon>
        <taxon>Bacillus</taxon>
    </lineage>
</organism>
<evidence type="ECO:0000313" key="1">
    <source>
        <dbReference type="EMBL" id="QPR71075.1"/>
    </source>
</evidence>
<dbReference type="Proteomes" id="UP000595038">
    <property type="component" value="Chromosome"/>
</dbReference>
<protein>
    <submittedName>
        <fullName evidence="1">Uncharacterized protein</fullName>
    </submittedName>
</protein>
<dbReference type="AlphaFoldDB" id="A0AB37GFH8"/>
<sequence length="144" mass="16414">MLLNNTEGYTLTEDIKVKNDGNTYTSRVEINRELSIGEAAFVGNTRNKIKRLSEKEFMFIRKEAALNDRISNKQLNELKRVLENEFGDGVCLSPSEKVKHIKAVLERNPWIEDITFSSCSCNATDEDIHALLDELSSYITDIKV</sequence>
<dbReference type="EMBL" id="CP065647">
    <property type="protein sequence ID" value="QPR71075.1"/>
    <property type="molecule type" value="Genomic_DNA"/>
</dbReference>
<evidence type="ECO:0000313" key="2">
    <source>
        <dbReference type="Proteomes" id="UP000595038"/>
    </source>
</evidence>
<reference evidence="1 2" key="1">
    <citation type="submission" date="2020-12" db="EMBL/GenBank/DDBJ databases">
        <title>FDA dAtabase for Regulatory Grade micrObial Sequences (FDA-ARGOS): Supporting development and validation of Infectious Disease Dx tests.</title>
        <authorList>
            <person name="Nelson B."/>
            <person name="Plummer A."/>
            <person name="Tallon L."/>
            <person name="Sadzewicz L."/>
            <person name="Zhao X."/>
            <person name="Boylan J."/>
            <person name="Ott S."/>
            <person name="Bowen H."/>
            <person name="Vavikolanu K."/>
            <person name="Mehta A."/>
            <person name="Aluvathingal J."/>
            <person name="Nadendla S."/>
            <person name="Myers T."/>
            <person name="Yan Y."/>
            <person name="Sichtig H."/>
        </authorList>
    </citation>
    <scope>NUCLEOTIDE SEQUENCE [LARGE SCALE GENOMIC DNA]</scope>
    <source>
        <strain evidence="1 2">FDAARGOS_923</strain>
    </source>
</reference>
<accession>A0AB37GFH8</accession>
<gene>
    <name evidence="1" type="ORF">I6G80_14600</name>
</gene>
<dbReference type="RefSeq" id="WP_197941985.1">
    <property type="nucleotide sequence ID" value="NZ_CP065647.1"/>
</dbReference>
<name>A0AB37GFH8_BACLI</name>